<comment type="caution">
    <text evidence="1">The sequence shown here is derived from an EMBL/GenBank/DDBJ whole genome shotgun (WGS) entry which is preliminary data.</text>
</comment>
<dbReference type="EMBL" id="VSSQ01007262">
    <property type="protein sequence ID" value="MPM35362.1"/>
    <property type="molecule type" value="Genomic_DNA"/>
</dbReference>
<reference evidence="1" key="1">
    <citation type="submission" date="2019-08" db="EMBL/GenBank/DDBJ databases">
        <authorList>
            <person name="Kucharzyk K."/>
            <person name="Murdoch R.W."/>
            <person name="Higgins S."/>
            <person name="Loffler F."/>
        </authorList>
    </citation>
    <scope>NUCLEOTIDE SEQUENCE</scope>
</reference>
<dbReference type="AlphaFoldDB" id="A0A644Z3J2"/>
<evidence type="ECO:0000313" key="1">
    <source>
        <dbReference type="EMBL" id="MPM35362.1"/>
    </source>
</evidence>
<gene>
    <name evidence="1" type="ORF">SDC9_81953</name>
</gene>
<proteinExistence type="predicted"/>
<sequence>MRDRMNRFEELEDEASILGIAVMSTDIPRL</sequence>
<organism evidence="1">
    <name type="scientific">bioreactor metagenome</name>
    <dbReference type="NCBI Taxonomy" id="1076179"/>
    <lineage>
        <taxon>unclassified sequences</taxon>
        <taxon>metagenomes</taxon>
        <taxon>ecological metagenomes</taxon>
    </lineage>
</organism>
<name>A0A644Z3J2_9ZZZZ</name>
<accession>A0A644Z3J2</accession>
<protein>
    <submittedName>
        <fullName evidence="1">Uncharacterized protein</fullName>
    </submittedName>
</protein>